<keyword evidence="3" id="KW-1185">Reference proteome</keyword>
<dbReference type="EMBL" id="OX459945">
    <property type="protein sequence ID" value="CAI9179285.1"/>
    <property type="molecule type" value="Genomic_DNA"/>
</dbReference>
<evidence type="ECO:0000313" key="2">
    <source>
        <dbReference type="EMBL" id="CAI9179285.1"/>
    </source>
</evidence>
<proteinExistence type="predicted"/>
<gene>
    <name evidence="2" type="ORF">MRATA1EN1_LOCUS28247</name>
</gene>
<sequence length="76" mass="7974">MPPPTAPLYTLGLDCYARVGVSSAAASRPRRRVPLGAPPSRPGRGAPAQSAQLLPAVCTPRPGRLPSWDRGECRQG</sequence>
<feature type="compositionally biased region" description="Basic and acidic residues" evidence="1">
    <location>
        <begin position="67"/>
        <end position="76"/>
    </location>
</feature>
<organism evidence="2 3">
    <name type="scientific">Rangifer tarandus platyrhynchus</name>
    <name type="common">Svalbard reindeer</name>
    <dbReference type="NCBI Taxonomy" id="3082113"/>
    <lineage>
        <taxon>Eukaryota</taxon>
        <taxon>Metazoa</taxon>
        <taxon>Chordata</taxon>
        <taxon>Craniata</taxon>
        <taxon>Vertebrata</taxon>
        <taxon>Euteleostomi</taxon>
        <taxon>Mammalia</taxon>
        <taxon>Eutheria</taxon>
        <taxon>Laurasiatheria</taxon>
        <taxon>Artiodactyla</taxon>
        <taxon>Ruminantia</taxon>
        <taxon>Pecora</taxon>
        <taxon>Cervidae</taxon>
        <taxon>Odocoileinae</taxon>
        <taxon>Rangifer</taxon>
    </lineage>
</organism>
<dbReference type="Proteomes" id="UP001176941">
    <property type="component" value="Chromosome 9"/>
</dbReference>
<evidence type="ECO:0000313" key="3">
    <source>
        <dbReference type="Proteomes" id="UP001176941"/>
    </source>
</evidence>
<name>A0ABN9A0U9_RANTA</name>
<accession>A0ABN9A0U9</accession>
<reference evidence="2" key="1">
    <citation type="submission" date="2023-04" db="EMBL/GenBank/DDBJ databases">
        <authorList>
            <consortium name="ELIXIR-Norway"/>
        </authorList>
    </citation>
    <scope>NUCLEOTIDE SEQUENCE [LARGE SCALE GENOMIC DNA]</scope>
</reference>
<protein>
    <submittedName>
        <fullName evidence="2">Uncharacterized protein</fullName>
    </submittedName>
</protein>
<evidence type="ECO:0000256" key="1">
    <source>
        <dbReference type="SAM" id="MobiDB-lite"/>
    </source>
</evidence>
<feature type="region of interest" description="Disordered" evidence="1">
    <location>
        <begin position="26"/>
        <end position="76"/>
    </location>
</feature>